<dbReference type="OrthoDB" id="546434at2759"/>
<dbReference type="PANTHER" id="PTHR23113:SF363">
    <property type="entry name" value="PROTEIN SON OF SEVENLESS"/>
    <property type="match status" value="1"/>
</dbReference>
<dbReference type="InterPro" id="IPR008937">
    <property type="entry name" value="Ras-like_GEF"/>
</dbReference>
<feature type="domain" description="Ras-GEF" evidence="3">
    <location>
        <begin position="53"/>
        <end position="111"/>
    </location>
</feature>
<dbReference type="SUPFAM" id="SSF48366">
    <property type="entry name" value="Ras GEF"/>
    <property type="match status" value="1"/>
</dbReference>
<dbReference type="AlphaFoldDB" id="A0A8S3QV77"/>
<feature type="compositionally biased region" description="Low complexity" evidence="2">
    <location>
        <begin position="210"/>
        <end position="222"/>
    </location>
</feature>
<feature type="compositionally biased region" description="Pro residues" evidence="2">
    <location>
        <begin position="292"/>
        <end position="303"/>
    </location>
</feature>
<evidence type="ECO:0000259" key="3">
    <source>
        <dbReference type="Pfam" id="PF00617"/>
    </source>
</evidence>
<reference evidence="4" key="1">
    <citation type="submission" date="2021-03" db="EMBL/GenBank/DDBJ databases">
        <authorList>
            <person name="Bekaert M."/>
        </authorList>
    </citation>
    <scope>NUCLEOTIDE SEQUENCE</scope>
</reference>
<comment type="caution">
    <text evidence="4">The sequence shown here is derived from an EMBL/GenBank/DDBJ whole genome shotgun (WGS) entry which is preliminary data.</text>
</comment>
<evidence type="ECO:0000256" key="1">
    <source>
        <dbReference type="ARBA" id="ARBA00022658"/>
    </source>
</evidence>
<gene>
    <name evidence="4" type="ORF">MEDL_14102</name>
</gene>
<protein>
    <submittedName>
        <fullName evidence="4">SOS</fullName>
    </submittedName>
</protein>
<feature type="compositionally biased region" description="Polar residues" evidence="2">
    <location>
        <begin position="314"/>
        <end position="326"/>
    </location>
</feature>
<dbReference type="Proteomes" id="UP000683360">
    <property type="component" value="Unassembled WGS sequence"/>
</dbReference>
<dbReference type="PANTHER" id="PTHR23113">
    <property type="entry name" value="GUANINE NUCLEOTIDE EXCHANGE FACTOR"/>
    <property type="match status" value="1"/>
</dbReference>
<dbReference type="GO" id="GO:0005886">
    <property type="term" value="C:plasma membrane"/>
    <property type="evidence" value="ECO:0007669"/>
    <property type="project" value="TreeGrafter"/>
</dbReference>
<dbReference type="Pfam" id="PF00617">
    <property type="entry name" value="RasGEF"/>
    <property type="match status" value="1"/>
</dbReference>
<sequence length="383" mass="43130">MLNITTSPGIPQKQLPISGEAYSVTQINQNTIAITYPDEKAIKIFNMEHETVTKAVPNRLMNAFEEARQLNSDHGKKYMEKLRSINPPCVPFLGMYLTNILKSEEGNLDFLQKWSPPGIQPEIREYFESLNPREELSEKEFNDYLYEKSLDIEPRNCTRPPKFARKTEFPLKSPGIRPITAKHLTQKHASFPFNATFGSMREDAADIEASSPHNTTPSTPTTPLSPPHNGDNVFLPVTIGQGIDHSTNPSQNNEFPENELPMDGLIQPPPLPPRRKNRDSEDGSPRIDNAPEIPPRGLPPPVPPRKDSMFGSLTRCQSVSQQQPTRHLSGHFQNLNATLPRCSAMERDRPTIPINFNGEENISLTTTPKLPTKTYKHIRQQSS</sequence>
<dbReference type="EMBL" id="CAJPWZ010000721">
    <property type="protein sequence ID" value="CAG2199423.1"/>
    <property type="molecule type" value="Genomic_DNA"/>
</dbReference>
<name>A0A8S3QV77_MYTED</name>
<dbReference type="InterPro" id="IPR036964">
    <property type="entry name" value="RASGEF_cat_dom_sf"/>
</dbReference>
<keyword evidence="1" id="KW-0344">Guanine-nucleotide releasing factor</keyword>
<dbReference type="InterPro" id="IPR023578">
    <property type="entry name" value="Ras_GEF_dom_sf"/>
</dbReference>
<evidence type="ECO:0000313" key="5">
    <source>
        <dbReference type="Proteomes" id="UP000683360"/>
    </source>
</evidence>
<proteinExistence type="predicted"/>
<dbReference type="GO" id="GO:0007265">
    <property type="term" value="P:Ras protein signal transduction"/>
    <property type="evidence" value="ECO:0007669"/>
    <property type="project" value="TreeGrafter"/>
</dbReference>
<dbReference type="GO" id="GO:0005085">
    <property type="term" value="F:guanyl-nucleotide exchange factor activity"/>
    <property type="evidence" value="ECO:0007669"/>
    <property type="project" value="UniProtKB-KW"/>
</dbReference>
<evidence type="ECO:0000313" key="4">
    <source>
        <dbReference type="EMBL" id="CAG2199423.1"/>
    </source>
</evidence>
<feature type="region of interest" description="Disordered" evidence="2">
    <location>
        <begin position="207"/>
        <end position="326"/>
    </location>
</feature>
<organism evidence="4 5">
    <name type="scientific">Mytilus edulis</name>
    <name type="common">Blue mussel</name>
    <dbReference type="NCBI Taxonomy" id="6550"/>
    <lineage>
        <taxon>Eukaryota</taxon>
        <taxon>Metazoa</taxon>
        <taxon>Spiralia</taxon>
        <taxon>Lophotrochozoa</taxon>
        <taxon>Mollusca</taxon>
        <taxon>Bivalvia</taxon>
        <taxon>Autobranchia</taxon>
        <taxon>Pteriomorphia</taxon>
        <taxon>Mytilida</taxon>
        <taxon>Mytiloidea</taxon>
        <taxon>Mytilidae</taxon>
        <taxon>Mytilinae</taxon>
        <taxon>Mytilus</taxon>
    </lineage>
</organism>
<dbReference type="InterPro" id="IPR001895">
    <property type="entry name" value="RASGEF_cat_dom"/>
</dbReference>
<accession>A0A8S3QV77</accession>
<dbReference type="Gene3D" id="1.10.840.10">
    <property type="entry name" value="Ras guanine-nucleotide exchange factors catalytic domain"/>
    <property type="match status" value="1"/>
</dbReference>
<keyword evidence="5" id="KW-1185">Reference proteome</keyword>
<feature type="compositionally biased region" description="Polar residues" evidence="2">
    <location>
        <begin position="244"/>
        <end position="255"/>
    </location>
</feature>
<evidence type="ECO:0000256" key="2">
    <source>
        <dbReference type="SAM" id="MobiDB-lite"/>
    </source>
</evidence>